<dbReference type="Proteomes" id="UP000028302">
    <property type="component" value="Unassembled WGS sequence"/>
</dbReference>
<dbReference type="OrthoDB" id="3562306at2"/>
<reference evidence="1 2" key="1">
    <citation type="submission" date="2013-03" db="EMBL/GenBank/DDBJ databases">
        <title>Salinisphaera hydrothermalis C41B8 Genome Sequencing.</title>
        <authorList>
            <person name="Li C."/>
            <person name="Lai Q."/>
            <person name="Shao Z."/>
        </authorList>
    </citation>
    <scope>NUCLEOTIDE SEQUENCE [LARGE SCALE GENOMIC DNA]</scope>
    <source>
        <strain evidence="1 2">C41B8</strain>
    </source>
</reference>
<dbReference type="AlphaFoldDB" id="A0A084IMK5"/>
<keyword evidence="1" id="KW-0223">Dioxygenase</keyword>
<name>A0A084IMK5_SALHC</name>
<evidence type="ECO:0000313" key="2">
    <source>
        <dbReference type="Proteomes" id="UP000028302"/>
    </source>
</evidence>
<dbReference type="PANTHER" id="PTHR21308">
    <property type="entry name" value="PHYTANOYL-COA ALPHA-HYDROXYLASE"/>
    <property type="match status" value="1"/>
</dbReference>
<dbReference type="SUPFAM" id="SSF51197">
    <property type="entry name" value="Clavaminate synthase-like"/>
    <property type="match status" value="1"/>
</dbReference>
<dbReference type="GO" id="GO:0048244">
    <property type="term" value="F:phytanoyl-CoA dioxygenase activity"/>
    <property type="evidence" value="ECO:0007669"/>
    <property type="project" value="InterPro"/>
</dbReference>
<dbReference type="PATRIC" id="fig|1304275.5.peg.1599"/>
<dbReference type="eggNOG" id="COG5285">
    <property type="taxonomic scope" value="Bacteria"/>
</dbReference>
<dbReference type="InterPro" id="IPR008775">
    <property type="entry name" value="Phytyl_CoA_dOase-like"/>
</dbReference>
<organism evidence="1 2">
    <name type="scientific">Salinisphaera hydrothermalis (strain C41B8)</name>
    <dbReference type="NCBI Taxonomy" id="1304275"/>
    <lineage>
        <taxon>Bacteria</taxon>
        <taxon>Pseudomonadati</taxon>
        <taxon>Pseudomonadota</taxon>
        <taxon>Gammaproteobacteria</taxon>
        <taxon>Salinisphaerales</taxon>
        <taxon>Salinisphaeraceae</taxon>
        <taxon>Salinisphaera</taxon>
    </lineage>
</organism>
<evidence type="ECO:0000313" key="1">
    <source>
        <dbReference type="EMBL" id="KEZ77939.1"/>
    </source>
</evidence>
<keyword evidence="2" id="KW-1185">Reference proteome</keyword>
<gene>
    <name evidence="1" type="ORF">C41B8_07827</name>
</gene>
<dbReference type="EMBL" id="APNK01000008">
    <property type="protein sequence ID" value="KEZ77939.1"/>
    <property type="molecule type" value="Genomic_DNA"/>
</dbReference>
<dbReference type="PANTHER" id="PTHR21308:SF8">
    <property type="entry name" value="PHYTANOYL-COA DIOXYGENASE FAMILY PROTEIN (AFU_ORTHOLOGUE AFUA_2G09620)"/>
    <property type="match status" value="1"/>
</dbReference>
<protein>
    <submittedName>
        <fullName evidence="1">Putative phytanoyl-CoA dioxygenase</fullName>
    </submittedName>
</protein>
<dbReference type="STRING" id="1304275.C41B8_07827"/>
<dbReference type="RefSeq" id="WP_051883263.1">
    <property type="nucleotide sequence ID" value="NZ_APNK01000008.1"/>
</dbReference>
<dbReference type="InterPro" id="IPR047128">
    <property type="entry name" value="PhyH"/>
</dbReference>
<keyword evidence="1" id="KW-0560">Oxidoreductase</keyword>
<sequence length="391" mass="43082">MLAHDKTQHTTPADRVWLHADDCRLDDFVASLDRTTRAEDYPLAARIERNVPIYDGRHVAELSADDRADLQAELAEAMLEGPGIIVFSGAFGRATLDRATARFQEMIDAQHAAGTAGGDHFAKPGANDRVWRVQQKLAERDPAAYVDYYANPVIELVSEAWLGPMYQVTSDLNVVNPGGDAQSAHRDYHLGFMSTAQAERFPAHVHRFASQLTLQGAVAHCDMPLESGPTLYLPYSQRYELGFLATGKPEFQRYFTEHHVQLPLAAGDAVFFNPALFHAAGSNRSADIRRMANLLQISSAFGRAMGILDRARMCRAIYSELRQRDPKTVVRAAKATAEGYGFPTNLDRDQPTAGLAPETQCELLIRAVGESLDAATFEAQLAAQLERREAG</sequence>
<comment type="caution">
    <text evidence="1">The sequence shown here is derived from an EMBL/GenBank/DDBJ whole genome shotgun (WGS) entry which is preliminary data.</text>
</comment>
<accession>A0A084IMK5</accession>
<dbReference type="Gene3D" id="2.60.120.620">
    <property type="entry name" value="q2cbj1_9rhob like domain"/>
    <property type="match status" value="1"/>
</dbReference>
<dbReference type="Pfam" id="PF05721">
    <property type="entry name" value="PhyH"/>
    <property type="match status" value="1"/>
</dbReference>
<dbReference type="GO" id="GO:0001561">
    <property type="term" value="P:fatty acid alpha-oxidation"/>
    <property type="evidence" value="ECO:0007669"/>
    <property type="project" value="InterPro"/>
</dbReference>
<proteinExistence type="predicted"/>